<evidence type="ECO:0000256" key="6">
    <source>
        <dbReference type="ARBA" id="ARBA00022833"/>
    </source>
</evidence>
<dbReference type="GO" id="GO:0051287">
    <property type="term" value="F:NAD binding"/>
    <property type="evidence" value="ECO:0007669"/>
    <property type="project" value="InterPro"/>
</dbReference>
<dbReference type="AlphaFoldDB" id="A0AAD6KIH4"/>
<evidence type="ECO:0000313" key="13">
    <source>
        <dbReference type="Proteomes" id="UP001162972"/>
    </source>
</evidence>
<dbReference type="Proteomes" id="UP001162972">
    <property type="component" value="Chromosome 16"/>
</dbReference>
<comment type="pathway">
    <text evidence="2">Amino-acid biosynthesis; L-histidine biosynthesis; L-histidine from 5-phospho-alpha-D-ribose 1-diphosphate: step 9/9.</text>
</comment>
<keyword evidence="8" id="KW-0520">NAD</keyword>
<keyword evidence="13" id="KW-1185">Reference proteome</keyword>
<evidence type="ECO:0000256" key="1">
    <source>
        <dbReference type="ARBA" id="ARBA00001947"/>
    </source>
</evidence>
<dbReference type="FunFam" id="3.40.50.1980:FF:000011">
    <property type="entry name" value="Histidinol dehydrogenase, chloroplastic"/>
    <property type="match status" value="1"/>
</dbReference>
<dbReference type="GO" id="GO:0046872">
    <property type="term" value="F:metal ion binding"/>
    <property type="evidence" value="ECO:0007669"/>
    <property type="project" value="UniProtKB-KW"/>
</dbReference>
<dbReference type="Pfam" id="PF00815">
    <property type="entry name" value="Histidinol_dh"/>
    <property type="match status" value="1"/>
</dbReference>
<dbReference type="SUPFAM" id="SSF53720">
    <property type="entry name" value="ALDH-like"/>
    <property type="match status" value="1"/>
</dbReference>
<evidence type="ECO:0000256" key="9">
    <source>
        <dbReference type="ARBA" id="ARBA00023102"/>
    </source>
</evidence>
<dbReference type="InterPro" id="IPR001692">
    <property type="entry name" value="Histidinol_DH_CS"/>
</dbReference>
<evidence type="ECO:0000256" key="4">
    <source>
        <dbReference type="ARBA" id="ARBA00022605"/>
    </source>
</evidence>
<accession>A0AAD6KIH4</accession>
<keyword evidence="5" id="KW-0479">Metal-binding</keyword>
<gene>
    <name evidence="12" type="ORF">OIU84_024010</name>
</gene>
<dbReference type="InterPro" id="IPR012131">
    <property type="entry name" value="Hstdl_DH"/>
</dbReference>
<dbReference type="PRINTS" id="PR00083">
    <property type="entry name" value="HOLDHDRGNASE"/>
</dbReference>
<keyword evidence="4" id="KW-0028">Amino-acid biosynthesis</keyword>
<comment type="cofactor">
    <cofactor evidence="1">
        <name>Zn(2+)</name>
        <dbReference type="ChEBI" id="CHEBI:29105"/>
    </cofactor>
</comment>
<evidence type="ECO:0000256" key="8">
    <source>
        <dbReference type="ARBA" id="ARBA00023027"/>
    </source>
</evidence>
<dbReference type="GO" id="GO:0004399">
    <property type="term" value="F:histidinol dehydrogenase activity"/>
    <property type="evidence" value="ECO:0007669"/>
    <property type="project" value="UniProtKB-EC"/>
</dbReference>
<keyword evidence="6" id="KW-0862">Zinc</keyword>
<dbReference type="InterPro" id="IPR016161">
    <property type="entry name" value="Ald_DH/histidinol_DH"/>
</dbReference>
<sequence>MGSQLLLLNKSNTLTKPPQFGFFASPKPRYNSSSNLLGFKLKSVMCAMKSYRLSELNNSEVESLKARPRIDFSSIFGIVNPIVDDVRQRGDAAVKDYTSRFDKVKLDKIVESVSGLPDPELEATVKEAFDVAYNNIYAFHLAQKSAEKSVENMKGVRCKRVARSIGSVGLYVPGGTAVLPSTALMLAIPAQIAGCRTVVLATPPAQDGSICKEVLYCAKKAGVTHILKAGGAQAISAMAWGTESCPKVEKVFGPGNQYVTAAKMILQNSEAMISIDMPAGPSEVLVIADRYASPVHIAADLLSQAEHGPDSQVVLVVAGDGVDMKAIEEEISKQCQSLPRGEYASKALSHSFTVFARDMVEAVSFSNLYAPEHLIINVKEAEKWESFIENAGSVFLGPWTPESVGDYASGTNHVLPTYGYARMYGGVSLDSFQKYMTVQTLTEEGLRKLGPYVATMAEVEGLDAHKRAVTLRLQDIEARQVSSTR</sequence>
<evidence type="ECO:0000256" key="5">
    <source>
        <dbReference type="ARBA" id="ARBA00022723"/>
    </source>
</evidence>
<keyword evidence="7" id="KW-0560">Oxidoreductase</keyword>
<evidence type="ECO:0000256" key="3">
    <source>
        <dbReference type="ARBA" id="ARBA00012965"/>
    </source>
</evidence>
<organism evidence="12 13">
    <name type="scientific">Salix udensis</name>
    <dbReference type="NCBI Taxonomy" id="889485"/>
    <lineage>
        <taxon>Eukaryota</taxon>
        <taxon>Viridiplantae</taxon>
        <taxon>Streptophyta</taxon>
        <taxon>Embryophyta</taxon>
        <taxon>Tracheophyta</taxon>
        <taxon>Spermatophyta</taxon>
        <taxon>Magnoliopsida</taxon>
        <taxon>eudicotyledons</taxon>
        <taxon>Gunneridae</taxon>
        <taxon>Pentapetalae</taxon>
        <taxon>rosids</taxon>
        <taxon>fabids</taxon>
        <taxon>Malpighiales</taxon>
        <taxon>Salicaceae</taxon>
        <taxon>Saliceae</taxon>
        <taxon>Salix</taxon>
    </lineage>
</organism>
<dbReference type="EMBL" id="JAPFFJ010000006">
    <property type="protein sequence ID" value="KAJ6422992.1"/>
    <property type="molecule type" value="Genomic_DNA"/>
</dbReference>
<dbReference type="PANTHER" id="PTHR21256">
    <property type="entry name" value="HISTIDINOL DEHYDROGENASE HDH"/>
    <property type="match status" value="1"/>
</dbReference>
<dbReference type="GO" id="GO:0005829">
    <property type="term" value="C:cytosol"/>
    <property type="evidence" value="ECO:0007669"/>
    <property type="project" value="TreeGrafter"/>
</dbReference>
<dbReference type="EC" id="1.1.1.23" evidence="3"/>
<dbReference type="HAMAP" id="MF_01024">
    <property type="entry name" value="HisD"/>
    <property type="match status" value="1"/>
</dbReference>
<comment type="similarity">
    <text evidence="11">Belongs to the histidinol dehydrogenase family.</text>
</comment>
<evidence type="ECO:0000256" key="7">
    <source>
        <dbReference type="ARBA" id="ARBA00023002"/>
    </source>
</evidence>
<comment type="caution">
    <text evidence="12">The sequence shown here is derived from an EMBL/GenBank/DDBJ whole genome shotgun (WGS) entry which is preliminary data.</text>
</comment>
<evidence type="ECO:0000256" key="10">
    <source>
        <dbReference type="ARBA" id="ARBA00049489"/>
    </source>
</evidence>
<dbReference type="NCBIfam" id="TIGR00069">
    <property type="entry name" value="hisD"/>
    <property type="match status" value="1"/>
</dbReference>
<proteinExistence type="inferred from homology"/>
<comment type="catalytic activity">
    <reaction evidence="10">
        <text>L-histidinol + 2 NAD(+) + H2O = L-histidine + 2 NADH + 3 H(+)</text>
        <dbReference type="Rhea" id="RHEA:20641"/>
        <dbReference type="ChEBI" id="CHEBI:15377"/>
        <dbReference type="ChEBI" id="CHEBI:15378"/>
        <dbReference type="ChEBI" id="CHEBI:57540"/>
        <dbReference type="ChEBI" id="CHEBI:57595"/>
        <dbReference type="ChEBI" id="CHEBI:57699"/>
        <dbReference type="ChEBI" id="CHEBI:57945"/>
        <dbReference type="EC" id="1.1.1.23"/>
    </reaction>
</comment>
<dbReference type="PANTHER" id="PTHR21256:SF2">
    <property type="entry name" value="HISTIDINE BIOSYNTHESIS TRIFUNCTIONAL PROTEIN"/>
    <property type="match status" value="1"/>
</dbReference>
<dbReference type="CDD" id="cd06572">
    <property type="entry name" value="Histidinol_dh"/>
    <property type="match status" value="1"/>
</dbReference>
<evidence type="ECO:0000313" key="12">
    <source>
        <dbReference type="EMBL" id="KAJ6422992.1"/>
    </source>
</evidence>
<evidence type="ECO:0000256" key="2">
    <source>
        <dbReference type="ARBA" id="ARBA00004940"/>
    </source>
</evidence>
<protein>
    <recommendedName>
        <fullName evidence="3">histidinol dehydrogenase</fullName>
        <ecNumber evidence="3">1.1.1.23</ecNumber>
    </recommendedName>
</protein>
<name>A0AAD6KIH4_9ROSI</name>
<evidence type="ECO:0000256" key="11">
    <source>
        <dbReference type="RuleBase" id="RU004175"/>
    </source>
</evidence>
<dbReference type="GO" id="GO:0000105">
    <property type="term" value="P:L-histidine biosynthetic process"/>
    <property type="evidence" value="ECO:0007669"/>
    <property type="project" value="UniProtKB-KW"/>
</dbReference>
<dbReference type="FunFam" id="1.20.5.1300:FF:000002">
    <property type="entry name" value="Histidinol dehydrogenase, chloroplastic"/>
    <property type="match status" value="1"/>
</dbReference>
<dbReference type="FunFam" id="3.40.50.1980:FF:000002">
    <property type="entry name" value="Histidinol dehydrogenase, chloroplastic"/>
    <property type="match status" value="1"/>
</dbReference>
<reference evidence="12 13" key="1">
    <citation type="journal article" date="2023" name="Int. J. Mol. Sci.">
        <title>De Novo Assembly and Annotation of 11 Diverse Shrub Willow (Salix) Genomes Reveals Novel Gene Organization in Sex-Linked Regions.</title>
        <authorList>
            <person name="Hyden B."/>
            <person name="Feng K."/>
            <person name="Yates T.B."/>
            <person name="Jawdy S."/>
            <person name="Cereghino C."/>
            <person name="Smart L.B."/>
            <person name="Muchero W."/>
        </authorList>
    </citation>
    <scope>NUCLEOTIDE SEQUENCE [LARGE SCALE GENOMIC DNA]</scope>
    <source>
        <tissue evidence="12">Shoot tip</tissue>
    </source>
</reference>
<dbReference type="Gene3D" id="3.40.50.1980">
    <property type="entry name" value="Nitrogenase molybdenum iron protein domain"/>
    <property type="match status" value="2"/>
</dbReference>
<keyword evidence="9" id="KW-0368">Histidine biosynthesis</keyword>
<dbReference type="PROSITE" id="PS00611">
    <property type="entry name" value="HISOL_DEHYDROGENASE"/>
    <property type="match status" value="1"/>
</dbReference>
<dbReference type="GO" id="GO:0009570">
    <property type="term" value="C:chloroplast stroma"/>
    <property type="evidence" value="ECO:0007669"/>
    <property type="project" value="TreeGrafter"/>
</dbReference>
<dbReference type="Gene3D" id="1.20.5.1300">
    <property type="match status" value="1"/>
</dbReference>